<dbReference type="InterPro" id="IPR000644">
    <property type="entry name" value="CBS_dom"/>
</dbReference>
<keyword evidence="11" id="KW-1185">Reference proteome</keyword>
<dbReference type="PANTHER" id="PTHR12112">
    <property type="entry name" value="BNIP - RELATED"/>
    <property type="match status" value="1"/>
</dbReference>
<dbReference type="SMART" id="SM00116">
    <property type="entry name" value="CBS"/>
    <property type="match status" value="2"/>
</dbReference>
<dbReference type="NCBIfam" id="NF011447">
    <property type="entry name" value="PRK14869.2-3"/>
    <property type="match status" value="1"/>
</dbReference>
<dbReference type="NCBIfam" id="NF011443">
    <property type="entry name" value="PRK14869.1-5"/>
    <property type="match status" value="1"/>
</dbReference>
<dbReference type="Gene3D" id="3.10.580.10">
    <property type="entry name" value="CBS-domain"/>
    <property type="match status" value="1"/>
</dbReference>
<gene>
    <name evidence="10" type="ORF">E0L93_06280</name>
</gene>
<evidence type="ECO:0000256" key="4">
    <source>
        <dbReference type="ARBA" id="ARBA00022801"/>
    </source>
</evidence>
<dbReference type="SUPFAM" id="SSF75138">
    <property type="entry name" value="HprK N-terminal domain-like"/>
    <property type="match status" value="1"/>
</dbReference>
<dbReference type="GO" id="GO:0004427">
    <property type="term" value="F:inorganic diphosphate phosphatase activity"/>
    <property type="evidence" value="ECO:0007669"/>
    <property type="project" value="UniProtKB-EC"/>
</dbReference>
<dbReference type="SMART" id="SM01131">
    <property type="entry name" value="DHHA2"/>
    <property type="match status" value="1"/>
</dbReference>
<dbReference type="GO" id="GO:0046872">
    <property type="term" value="F:metal ion binding"/>
    <property type="evidence" value="ECO:0007669"/>
    <property type="project" value="UniProtKB-KW"/>
</dbReference>
<dbReference type="PANTHER" id="PTHR12112:SF22">
    <property type="entry name" value="MANGANESE-DEPENDENT INORGANIC PYROPHOSPHATASE-RELATED"/>
    <property type="match status" value="1"/>
</dbReference>
<dbReference type="InterPro" id="IPR028979">
    <property type="entry name" value="Ser_kin/Pase_Hpr-like_N_sf"/>
</dbReference>
<proteinExistence type="predicted"/>
<sequence length="552" mass="60177">MVSTSGLSAVRKGAALKHVYVTGHRNPDLDSIASAIGYAELKQKLHPGDTYAPARLGDPNPQTEWALKKSGARAPKFVPHIMLRVKDVMNQDVITSNWNDPIRDAGLAMARRGISQIPIVDDRGVLVGIITERDLARMYIRESREPSTFAHSPVSVSSIVSVLEGELAAGGDQQVAGRLWVTAMSLESMGKAMGSGDIVVVGDRPEAQLRALELGISVLVITNGAHPEREVVERAKEQGASVVRSPLDSYVTSRMIQLAVPCRTVMSEDPLTVGPEELISDITDQVMEVHYRGAVAVDSGNRPIGIVTRTDLVNPEPRRVLLVDHAERGQSIPGVDQAHIEEILDHHHIGDIQTKVPVAATFDPVGSTSTLVMERFRLHGIEPERSTAMMLLAAILSDTVILNSPTTTDRDRKVVRHLEEMLGVDAEEFGREMFEESSDVSRLSAEKLISRDSKTYQLASGDEICIAQVETVGTALLERKDELLRALEEARRSSGYLLYALMITDIAEQGTKLLLAGDAAPVEKAFNTKMKDNVIDLPGVMSRKKQVAPKLI</sequence>
<keyword evidence="8" id="KW-0129">CBS domain</keyword>
<evidence type="ECO:0000256" key="8">
    <source>
        <dbReference type="PROSITE-ProRule" id="PRU00703"/>
    </source>
</evidence>
<dbReference type="InterPro" id="IPR004097">
    <property type="entry name" value="DHHA2"/>
</dbReference>
<evidence type="ECO:0000256" key="5">
    <source>
        <dbReference type="ARBA" id="ARBA00023211"/>
    </source>
</evidence>
<keyword evidence="5" id="KW-0464">Manganese</keyword>
<dbReference type="EMBL" id="SKBU01000012">
    <property type="protein sequence ID" value="TCJ18342.1"/>
    <property type="molecule type" value="Genomic_DNA"/>
</dbReference>
<dbReference type="InterPro" id="IPR038222">
    <property type="entry name" value="DHHA2_dom_sf"/>
</dbReference>
<dbReference type="Pfam" id="PF01368">
    <property type="entry name" value="DHH"/>
    <property type="match status" value="1"/>
</dbReference>
<comment type="cofactor">
    <cofactor evidence="1">
        <name>Mn(2+)</name>
        <dbReference type="ChEBI" id="CHEBI:29035"/>
    </cofactor>
</comment>
<evidence type="ECO:0000256" key="6">
    <source>
        <dbReference type="ARBA" id="ARBA00032535"/>
    </source>
</evidence>
<dbReference type="Gene3D" id="3.10.310.20">
    <property type="entry name" value="DHHA2 domain"/>
    <property type="match status" value="1"/>
</dbReference>
<name>A0A4V2NWR1_9ACTN</name>
<evidence type="ECO:0000259" key="9">
    <source>
        <dbReference type="PROSITE" id="PS51371"/>
    </source>
</evidence>
<dbReference type="Proteomes" id="UP000295244">
    <property type="component" value="Unassembled WGS sequence"/>
</dbReference>
<dbReference type="InterPro" id="IPR001667">
    <property type="entry name" value="DDH_dom"/>
</dbReference>
<evidence type="ECO:0000313" key="10">
    <source>
        <dbReference type="EMBL" id="TCJ18342.1"/>
    </source>
</evidence>
<dbReference type="GO" id="GO:0005737">
    <property type="term" value="C:cytoplasm"/>
    <property type="evidence" value="ECO:0007669"/>
    <property type="project" value="InterPro"/>
</dbReference>
<dbReference type="EC" id="3.6.1.1" evidence="2"/>
<dbReference type="SUPFAM" id="SSF54631">
    <property type="entry name" value="CBS-domain pair"/>
    <property type="match status" value="1"/>
</dbReference>
<dbReference type="AlphaFoldDB" id="A0A4V2NWR1"/>
<evidence type="ECO:0000256" key="2">
    <source>
        <dbReference type="ARBA" id="ARBA00012146"/>
    </source>
</evidence>
<protein>
    <recommendedName>
        <fullName evidence="2">inorganic diphosphatase</fullName>
        <ecNumber evidence="2">3.6.1.1</ecNumber>
    </recommendedName>
    <alternativeName>
        <fullName evidence="6">Pyrophosphate phospho-hydrolase</fullName>
    </alternativeName>
</protein>
<feature type="domain" description="CBS" evidence="9">
    <location>
        <begin position="89"/>
        <end position="147"/>
    </location>
</feature>
<dbReference type="Pfam" id="PF02833">
    <property type="entry name" value="DHHA2"/>
    <property type="match status" value="1"/>
</dbReference>
<dbReference type="InterPro" id="IPR046342">
    <property type="entry name" value="CBS_dom_sf"/>
</dbReference>
<evidence type="ECO:0000256" key="3">
    <source>
        <dbReference type="ARBA" id="ARBA00022723"/>
    </source>
</evidence>
<dbReference type="OrthoDB" id="9766150at2"/>
<evidence type="ECO:0000256" key="1">
    <source>
        <dbReference type="ARBA" id="ARBA00001936"/>
    </source>
</evidence>
<dbReference type="InterPro" id="IPR038763">
    <property type="entry name" value="DHH_sf"/>
</dbReference>
<reference evidence="10" key="1">
    <citation type="submission" date="2019-03" db="EMBL/GenBank/DDBJ databases">
        <title>Whole genome sequence of a novel Rubrobacter taiwanensis strain, isolated from Yellowstone National Park.</title>
        <authorList>
            <person name="Freed S."/>
            <person name="Ramaley R.F."/>
            <person name="Kyndt J.A."/>
        </authorList>
    </citation>
    <scope>NUCLEOTIDE SEQUENCE [LARGE SCALE GENOMIC DNA]</scope>
    <source>
        <strain evidence="10">Yellowstone</strain>
    </source>
</reference>
<dbReference type="NCBIfam" id="NF011442">
    <property type="entry name" value="PRK14869.1-4"/>
    <property type="match status" value="1"/>
</dbReference>
<accession>A0A4V2NWR1</accession>
<dbReference type="Gene3D" id="3.40.1390.20">
    <property type="entry name" value="HprK N-terminal domain-like"/>
    <property type="match status" value="1"/>
</dbReference>
<dbReference type="Pfam" id="PF07085">
    <property type="entry name" value="DRTGG"/>
    <property type="match status" value="1"/>
</dbReference>
<keyword evidence="4 10" id="KW-0378">Hydrolase</keyword>
<comment type="catalytic activity">
    <reaction evidence="7">
        <text>diphosphate + H2O = 2 phosphate + H(+)</text>
        <dbReference type="Rhea" id="RHEA:24576"/>
        <dbReference type="ChEBI" id="CHEBI:15377"/>
        <dbReference type="ChEBI" id="CHEBI:15378"/>
        <dbReference type="ChEBI" id="CHEBI:33019"/>
        <dbReference type="ChEBI" id="CHEBI:43474"/>
        <dbReference type="EC" id="3.6.1.1"/>
    </reaction>
</comment>
<organism evidence="10 11">
    <name type="scientific">Rubrobacter taiwanensis</name>
    <dbReference type="NCBI Taxonomy" id="185139"/>
    <lineage>
        <taxon>Bacteria</taxon>
        <taxon>Bacillati</taxon>
        <taxon>Actinomycetota</taxon>
        <taxon>Rubrobacteria</taxon>
        <taxon>Rubrobacterales</taxon>
        <taxon>Rubrobacteraceae</taxon>
        <taxon>Rubrobacter</taxon>
    </lineage>
</organism>
<dbReference type="SUPFAM" id="SSF64182">
    <property type="entry name" value="DHH phosphoesterases"/>
    <property type="match status" value="1"/>
</dbReference>
<keyword evidence="3" id="KW-0479">Metal-binding</keyword>
<comment type="caution">
    <text evidence="10">The sequence shown here is derived from an EMBL/GenBank/DDBJ whole genome shotgun (WGS) entry which is preliminary data.</text>
</comment>
<evidence type="ECO:0000256" key="7">
    <source>
        <dbReference type="ARBA" id="ARBA00047820"/>
    </source>
</evidence>
<evidence type="ECO:0000313" key="11">
    <source>
        <dbReference type="Proteomes" id="UP000295244"/>
    </source>
</evidence>
<dbReference type="Pfam" id="PF00571">
    <property type="entry name" value="CBS"/>
    <property type="match status" value="2"/>
</dbReference>
<dbReference type="Gene3D" id="3.90.1640.10">
    <property type="entry name" value="inorganic pyrophosphatase (n-terminal core)"/>
    <property type="match status" value="1"/>
</dbReference>
<feature type="domain" description="CBS" evidence="9">
    <location>
        <begin position="266"/>
        <end position="322"/>
    </location>
</feature>
<dbReference type="PROSITE" id="PS51371">
    <property type="entry name" value="CBS"/>
    <property type="match status" value="2"/>
</dbReference>
<dbReference type="InterPro" id="IPR010766">
    <property type="entry name" value="DRTGG"/>
</dbReference>